<sequence>MTSSGPFLVSDITIESPQFRKKLPSLQLSCSSSPGSVRSACSTNENDETTSIYSEESSGFRQGSDSGTVISCPLEVPQSSPSMLDEVTLLSLP</sequence>
<reference evidence="2" key="1">
    <citation type="submission" date="2019-11" db="UniProtKB">
        <authorList>
            <consortium name="WormBaseParasite"/>
        </authorList>
    </citation>
    <scope>IDENTIFICATION</scope>
</reference>
<dbReference type="WBParaSite" id="MCU_007830-RL">
    <property type="protein sequence ID" value="MCU_007830-RL"/>
    <property type="gene ID" value="MCU_007830"/>
</dbReference>
<evidence type="ECO:0000256" key="1">
    <source>
        <dbReference type="SAM" id="MobiDB-lite"/>
    </source>
</evidence>
<feature type="region of interest" description="Disordered" evidence="1">
    <location>
        <begin position="31"/>
        <end position="66"/>
    </location>
</feature>
<name>A0A5K3FHD0_MESCO</name>
<protein>
    <submittedName>
        <fullName evidence="2">SH2 domain-containing protein</fullName>
    </submittedName>
</protein>
<evidence type="ECO:0000313" key="2">
    <source>
        <dbReference type="WBParaSite" id="MCU_007830-RL"/>
    </source>
</evidence>
<organism evidence="2">
    <name type="scientific">Mesocestoides corti</name>
    <name type="common">Flatworm</name>
    <dbReference type="NCBI Taxonomy" id="53468"/>
    <lineage>
        <taxon>Eukaryota</taxon>
        <taxon>Metazoa</taxon>
        <taxon>Spiralia</taxon>
        <taxon>Lophotrochozoa</taxon>
        <taxon>Platyhelminthes</taxon>
        <taxon>Cestoda</taxon>
        <taxon>Eucestoda</taxon>
        <taxon>Cyclophyllidea</taxon>
        <taxon>Mesocestoididae</taxon>
        <taxon>Mesocestoides</taxon>
    </lineage>
</organism>
<accession>A0A5K3FHD0</accession>
<feature type="compositionally biased region" description="Polar residues" evidence="1">
    <location>
        <begin position="39"/>
        <end position="66"/>
    </location>
</feature>
<dbReference type="AlphaFoldDB" id="A0A5K3FHD0"/>
<proteinExistence type="predicted"/>